<comment type="similarity">
    <text evidence="3">Belongs to the WHI5/NRM1 family.</text>
</comment>
<dbReference type="GO" id="GO:0005737">
    <property type="term" value="C:cytoplasm"/>
    <property type="evidence" value="ECO:0007669"/>
    <property type="project" value="UniProtKB-SubCell"/>
</dbReference>
<feature type="region of interest" description="Disordered" evidence="9">
    <location>
        <begin position="193"/>
        <end position="231"/>
    </location>
</feature>
<dbReference type="Pfam" id="PF08528">
    <property type="entry name" value="Whi5"/>
    <property type="match status" value="1"/>
</dbReference>
<comment type="subcellular location">
    <subcellularLocation>
        <location evidence="2">Cytoplasm</location>
    </subcellularLocation>
    <subcellularLocation>
        <location evidence="1">Nucleus</location>
    </subcellularLocation>
</comment>
<dbReference type="VEuPathDB" id="FungiDB:HMPREF1541_09602"/>
<evidence type="ECO:0000256" key="4">
    <source>
        <dbReference type="ARBA" id="ARBA00022490"/>
    </source>
</evidence>
<evidence type="ECO:0000256" key="3">
    <source>
        <dbReference type="ARBA" id="ARBA00006922"/>
    </source>
</evidence>
<keyword evidence="7" id="KW-0804">Transcription</keyword>
<evidence type="ECO:0000256" key="9">
    <source>
        <dbReference type="SAM" id="MobiDB-lite"/>
    </source>
</evidence>
<feature type="region of interest" description="Disordered" evidence="9">
    <location>
        <begin position="1"/>
        <end position="109"/>
    </location>
</feature>
<evidence type="ECO:0000313" key="10">
    <source>
        <dbReference type="EMBL" id="ETN45769.1"/>
    </source>
</evidence>
<dbReference type="InParanoid" id="W2SCW6"/>
<dbReference type="HOGENOM" id="CLU_026245_0_0_1"/>
<dbReference type="GO" id="GO:0005634">
    <property type="term" value="C:nucleus"/>
    <property type="evidence" value="ECO:0007669"/>
    <property type="project" value="UniProtKB-SubCell"/>
</dbReference>
<name>W2SCW6_CYPE1</name>
<evidence type="ECO:0000256" key="7">
    <source>
        <dbReference type="ARBA" id="ARBA00023163"/>
    </source>
</evidence>
<keyword evidence="6" id="KW-0805">Transcription regulation</keyword>
<dbReference type="OrthoDB" id="5345625at2759"/>
<dbReference type="RefSeq" id="XP_008712497.1">
    <property type="nucleotide sequence ID" value="XM_008714275.1"/>
</dbReference>
<proteinExistence type="inferred from homology"/>
<evidence type="ECO:0000256" key="2">
    <source>
        <dbReference type="ARBA" id="ARBA00004496"/>
    </source>
</evidence>
<feature type="compositionally biased region" description="Polar residues" evidence="9">
    <location>
        <begin position="208"/>
        <end position="223"/>
    </location>
</feature>
<dbReference type="AlphaFoldDB" id="W2SCW6"/>
<keyword evidence="4" id="KW-0963">Cytoplasm</keyword>
<evidence type="ECO:0000256" key="5">
    <source>
        <dbReference type="ARBA" id="ARBA00022491"/>
    </source>
</evidence>
<evidence type="ECO:0000256" key="6">
    <source>
        <dbReference type="ARBA" id="ARBA00023015"/>
    </source>
</evidence>
<evidence type="ECO:0000256" key="1">
    <source>
        <dbReference type="ARBA" id="ARBA00004123"/>
    </source>
</evidence>
<keyword evidence="5" id="KW-0678">Repressor</keyword>
<keyword evidence="8" id="KW-0539">Nucleus</keyword>
<feature type="compositionally biased region" description="Polar residues" evidence="9">
    <location>
        <begin position="333"/>
        <end position="348"/>
    </location>
</feature>
<protein>
    <submittedName>
        <fullName evidence="10">Uncharacterized protein</fullName>
    </submittedName>
</protein>
<dbReference type="Proteomes" id="UP000030752">
    <property type="component" value="Unassembled WGS sequence"/>
</dbReference>
<reference evidence="10 11" key="1">
    <citation type="submission" date="2013-03" db="EMBL/GenBank/DDBJ databases">
        <title>The Genome Sequence of Phialophora europaea CBS 101466.</title>
        <authorList>
            <consortium name="The Broad Institute Genomics Platform"/>
            <person name="Cuomo C."/>
            <person name="de Hoog S."/>
            <person name="Gorbushina A."/>
            <person name="Walker B."/>
            <person name="Young S.K."/>
            <person name="Zeng Q."/>
            <person name="Gargeya S."/>
            <person name="Fitzgerald M."/>
            <person name="Haas B."/>
            <person name="Abouelleil A."/>
            <person name="Allen A.W."/>
            <person name="Alvarado L."/>
            <person name="Arachchi H.M."/>
            <person name="Berlin A.M."/>
            <person name="Chapman S.B."/>
            <person name="Gainer-Dewar J."/>
            <person name="Goldberg J."/>
            <person name="Griggs A."/>
            <person name="Gujja S."/>
            <person name="Hansen M."/>
            <person name="Howarth C."/>
            <person name="Imamovic A."/>
            <person name="Ireland A."/>
            <person name="Larimer J."/>
            <person name="McCowan C."/>
            <person name="Murphy C."/>
            <person name="Pearson M."/>
            <person name="Poon T.W."/>
            <person name="Priest M."/>
            <person name="Roberts A."/>
            <person name="Saif S."/>
            <person name="Shea T."/>
            <person name="Sisk P."/>
            <person name="Sykes S."/>
            <person name="Wortman J."/>
            <person name="Nusbaum C."/>
            <person name="Birren B."/>
        </authorList>
    </citation>
    <scope>NUCLEOTIDE SEQUENCE [LARGE SCALE GENOMIC DNA]</scope>
    <source>
        <strain evidence="10 11">CBS 101466</strain>
    </source>
</reference>
<dbReference type="eggNOG" id="ENOG502SZ4K">
    <property type="taxonomic scope" value="Eukaryota"/>
</dbReference>
<keyword evidence="11" id="KW-1185">Reference proteome</keyword>
<dbReference type="STRING" id="1220924.W2SCW6"/>
<organism evidence="10 11">
    <name type="scientific">Cyphellophora europaea (strain CBS 101466)</name>
    <name type="common">Phialophora europaea</name>
    <dbReference type="NCBI Taxonomy" id="1220924"/>
    <lineage>
        <taxon>Eukaryota</taxon>
        <taxon>Fungi</taxon>
        <taxon>Dikarya</taxon>
        <taxon>Ascomycota</taxon>
        <taxon>Pezizomycotina</taxon>
        <taxon>Eurotiomycetes</taxon>
        <taxon>Chaetothyriomycetidae</taxon>
        <taxon>Chaetothyriales</taxon>
        <taxon>Cyphellophoraceae</taxon>
        <taxon>Cyphellophora</taxon>
    </lineage>
</organism>
<dbReference type="GeneID" id="19976941"/>
<evidence type="ECO:0000313" key="11">
    <source>
        <dbReference type="Proteomes" id="UP000030752"/>
    </source>
</evidence>
<feature type="region of interest" description="Disordered" evidence="9">
    <location>
        <begin position="250"/>
        <end position="421"/>
    </location>
</feature>
<dbReference type="EMBL" id="KB822712">
    <property type="protein sequence ID" value="ETN45769.1"/>
    <property type="molecule type" value="Genomic_DNA"/>
</dbReference>
<accession>W2SCW6</accession>
<gene>
    <name evidence="10" type="ORF">HMPREF1541_09602</name>
</gene>
<dbReference type="InterPro" id="IPR013734">
    <property type="entry name" value="TF_Nrm1/Whi5"/>
</dbReference>
<evidence type="ECO:0000256" key="8">
    <source>
        <dbReference type="ARBA" id="ARBA00023242"/>
    </source>
</evidence>
<feature type="compositionally biased region" description="Low complexity" evidence="9">
    <location>
        <begin position="31"/>
        <end position="45"/>
    </location>
</feature>
<sequence length="434" mass="46838">MASTDSPTRRVLGDKPTNAPLRKQGTTKPMQTTSQTPSLLPTSVSNRLPMLHSDNASKSPRAGQKRRIEEVDDVERDDTKDDLSQRSDSTQALSVMSDGPEDISMDATDNSKSTMATTSLSFVPSQPDSAPIETTFEIVEETMSQNSRDKLNAIVLPQNASQPQNLRPVLDKEHSQLSVGMSSFVDFDQNMSQNVSDGLEPIRPVDANVNSGEQASPGTTTGKTDAMETAERLRTRLQLAYYKVQTNQATVPFGRLRPLSRSTTPQRPIEPVSSSPQSSPPAPQRPSPETRIAIMRAKATMQAKKAVKPLESMPAPQLAPTAFSARNMEEAESTSQQIPSSPPLSHSAGTRHGSADAAHGAPTPKPNPASHNLPHTPVQLSSPPGSPEHGKKLTTTQKLKRQDRDETYKSLTSSVVKGDAANSLLELMKGAQKE</sequence>